<evidence type="ECO:0000313" key="1">
    <source>
        <dbReference type="EMBL" id="QES25886.1"/>
    </source>
</evidence>
<evidence type="ECO:0000313" key="2">
    <source>
        <dbReference type="Proteomes" id="UP000323046"/>
    </source>
</evidence>
<name>A0A5P2B6J5_STRVZ</name>
<organism evidence="1 2">
    <name type="scientific">Streptomyces venezuelae</name>
    <dbReference type="NCBI Taxonomy" id="54571"/>
    <lineage>
        <taxon>Bacteria</taxon>
        <taxon>Bacillati</taxon>
        <taxon>Actinomycetota</taxon>
        <taxon>Actinomycetes</taxon>
        <taxon>Kitasatosporales</taxon>
        <taxon>Streptomycetaceae</taxon>
        <taxon>Streptomyces</taxon>
    </lineage>
</organism>
<dbReference type="Proteomes" id="UP000323046">
    <property type="component" value="Chromosome"/>
</dbReference>
<reference evidence="1 2" key="1">
    <citation type="submission" date="2018-05" db="EMBL/GenBank/DDBJ databases">
        <title>Streptomyces venezuelae.</title>
        <authorList>
            <person name="Kim W."/>
            <person name="Lee N."/>
            <person name="Cho B.-K."/>
        </authorList>
    </citation>
    <scope>NUCLEOTIDE SEQUENCE [LARGE SCALE GENOMIC DNA]</scope>
    <source>
        <strain evidence="1 2">ATCC 14583</strain>
    </source>
</reference>
<protein>
    <recommendedName>
        <fullName evidence="3">MarR family transcriptional regulator</fullName>
    </recommendedName>
</protein>
<dbReference type="AlphaFoldDB" id="A0A5P2B6J5"/>
<dbReference type="RefSeq" id="WP_150165305.1">
    <property type="nucleotide sequence ID" value="NZ_CP029193.1"/>
</dbReference>
<sequence>MIKRLTVAERLASTEKDALLADITKHSEWDRFLVEQAVLHFGEKHQTFSCNQIRDVLPDLGTGFLGAAINSLRTAGIIERTGQYVPSTSGPTHGHPIAVWQLTAKGRRIAAQRRTARQQGRAA</sequence>
<gene>
    <name evidence="1" type="ORF">DEJ47_04925</name>
</gene>
<dbReference type="EMBL" id="CP029193">
    <property type="protein sequence ID" value="QES25886.1"/>
    <property type="molecule type" value="Genomic_DNA"/>
</dbReference>
<evidence type="ECO:0008006" key="3">
    <source>
        <dbReference type="Google" id="ProtNLM"/>
    </source>
</evidence>
<keyword evidence="2" id="KW-1185">Reference proteome</keyword>
<dbReference type="OrthoDB" id="4316190at2"/>
<accession>A0A5P2B6J5</accession>
<proteinExistence type="predicted"/>